<sequence>MALTLSCETSTKNNDTNATKKTSTDTIAKHKAPFGIVIHGGAGYIKKGNLSDSLEQAYHDKLQEAITTGNEILKNGGSAVEAVQRTINVMEDSPLFNSGKGAVLTNEELPELDASIMDGKSLNAGGVAGISTVKNPINLAYEVMENSDHVLLAREGAEAFAKTRNLEIVDPEYFITNKQLQNIQRIKRESKNKQATFYNSDINGTKFGTVGCVALDKNGNLAAGTSTGGMANKKWGRIGDSPIIGAGTYANNKTCAVSGTGWGEYYIRGVVAYDISALMEYKGLSLAEAVKKVIYEKQPDLGGNGGIIAIDHLGNIAMEFNTPGMFRASYLNDELTIKMYAKE</sequence>
<dbReference type="PANTHER" id="PTHR10188">
    <property type="entry name" value="L-ASPARAGINASE"/>
    <property type="match status" value="1"/>
</dbReference>
<dbReference type="InterPro" id="IPR000246">
    <property type="entry name" value="Peptidase_T2"/>
</dbReference>
<feature type="compositionally biased region" description="Low complexity" evidence="1">
    <location>
        <begin position="9"/>
        <end position="24"/>
    </location>
</feature>
<dbReference type="PANTHER" id="PTHR10188:SF6">
    <property type="entry name" value="N(4)-(BETA-N-ACETYLGLUCOSAMINYL)-L-ASPARAGINASE"/>
    <property type="match status" value="1"/>
</dbReference>
<gene>
    <name evidence="2" type="primary">iaaA</name>
    <name evidence="2" type="ORF">GCM10008088_23060</name>
</gene>
<evidence type="ECO:0000313" key="2">
    <source>
        <dbReference type="EMBL" id="GGZ60836.1"/>
    </source>
</evidence>
<dbReference type="Gene3D" id="3.60.20.30">
    <property type="entry name" value="(Glycosyl)asparaginase"/>
    <property type="match status" value="1"/>
</dbReference>
<dbReference type="SUPFAM" id="SSF56235">
    <property type="entry name" value="N-terminal nucleophile aminohydrolases (Ntn hydrolases)"/>
    <property type="match status" value="1"/>
</dbReference>
<feature type="region of interest" description="Disordered" evidence="1">
    <location>
        <begin position="1"/>
        <end position="24"/>
    </location>
</feature>
<dbReference type="Proteomes" id="UP000615593">
    <property type="component" value="Unassembled WGS sequence"/>
</dbReference>
<evidence type="ECO:0000313" key="3">
    <source>
        <dbReference type="Proteomes" id="UP000615593"/>
    </source>
</evidence>
<evidence type="ECO:0000256" key="1">
    <source>
        <dbReference type="SAM" id="MobiDB-lite"/>
    </source>
</evidence>
<accession>A0ABQ3BXM1</accession>
<protein>
    <submittedName>
        <fullName evidence="2">Isoaspartyl peptidase/L-asparaginase</fullName>
    </submittedName>
</protein>
<dbReference type="InterPro" id="IPR029055">
    <property type="entry name" value="Ntn_hydrolases_N"/>
</dbReference>
<reference evidence="3" key="1">
    <citation type="journal article" date="2019" name="Int. J. Syst. Evol. Microbiol.">
        <title>The Global Catalogue of Microorganisms (GCM) 10K type strain sequencing project: providing services to taxonomists for standard genome sequencing and annotation.</title>
        <authorList>
            <consortium name="The Broad Institute Genomics Platform"/>
            <consortium name="The Broad Institute Genome Sequencing Center for Infectious Disease"/>
            <person name="Wu L."/>
            <person name="Ma J."/>
        </authorList>
    </citation>
    <scope>NUCLEOTIDE SEQUENCE [LARGE SCALE GENOMIC DNA]</scope>
    <source>
        <strain evidence="3">KCTC 12708</strain>
    </source>
</reference>
<dbReference type="CDD" id="cd04701">
    <property type="entry name" value="Asparaginase_2"/>
    <property type="match status" value="1"/>
</dbReference>
<dbReference type="EMBL" id="BMWY01000006">
    <property type="protein sequence ID" value="GGZ60836.1"/>
    <property type="molecule type" value="Genomic_DNA"/>
</dbReference>
<comment type="caution">
    <text evidence="2">The sequence shown here is derived from an EMBL/GenBank/DDBJ whole genome shotgun (WGS) entry which is preliminary data.</text>
</comment>
<keyword evidence="3" id="KW-1185">Reference proteome</keyword>
<dbReference type="Pfam" id="PF01112">
    <property type="entry name" value="Asparaginase_2"/>
    <property type="match status" value="1"/>
</dbReference>
<name>A0ABQ3BXM1_9FLAO</name>
<proteinExistence type="predicted"/>
<organism evidence="2 3">
    <name type="scientific">Mesonia mobilis</name>
    <dbReference type="NCBI Taxonomy" id="369791"/>
    <lineage>
        <taxon>Bacteria</taxon>
        <taxon>Pseudomonadati</taxon>
        <taxon>Bacteroidota</taxon>
        <taxon>Flavobacteriia</taxon>
        <taxon>Flavobacteriales</taxon>
        <taxon>Flavobacteriaceae</taxon>
        <taxon>Mesonia</taxon>
    </lineage>
</organism>